<dbReference type="PANTHER" id="PTHR22744:SF17">
    <property type="entry name" value="BTB DOMAIN-CONTAINING PROTEIN"/>
    <property type="match status" value="1"/>
</dbReference>
<dbReference type="Gene3D" id="3.30.710.10">
    <property type="entry name" value="Potassium Channel Kv1.1, Chain A"/>
    <property type="match status" value="1"/>
</dbReference>
<dbReference type="OrthoDB" id="5809990at2759"/>
<feature type="non-terminal residue" evidence="3">
    <location>
        <position position="1"/>
    </location>
</feature>
<feature type="region of interest" description="Disordered" evidence="1">
    <location>
        <begin position="36"/>
        <end position="56"/>
    </location>
</feature>
<evidence type="ECO:0000259" key="2">
    <source>
        <dbReference type="Pfam" id="PF00651"/>
    </source>
</evidence>
<protein>
    <submittedName>
        <fullName evidence="3">BTB/POZ domain protein</fullName>
    </submittedName>
</protein>
<dbReference type="PANTHER" id="PTHR22744">
    <property type="entry name" value="HELIX LOOP HELIX PROTEIN 21-RELATED"/>
    <property type="match status" value="1"/>
</dbReference>
<dbReference type="SUPFAM" id="SSF54695">
    <property type="entry name" value="POZ domain"/>
    <property type="match status" value="1"/>
</dbReference>
<dbReference type="InterPro" id="IPR011333">
    <property type="entry name" value="SKP1/BTB/POZ_sf"/>
</dbReference>
<gene>
    <name evidence="3" type="ORF">TELCIR_18444</name>
</gene>
<proteinExistence type="predicted"/>
<evidence type="ECO:0000313" key="3">
    <source>
        <dbReference type="EMBL" id="PIO60066.1"/>
    </source>
</evidence>
<keyword evidence="4" id="KW-1185">Reference proteome</keyword>
<dbReference type="AlphaFoldDB" id="A0A2G9TPY5"/>
<dbReference type="Proteomes" id="UP000230423">
    <property type="component" value="Unassembled WGS sequence"/>
</dbReference>
<name>A0A2G9TPY5_TELCI</name>
<dbReference type="Pfam" id="PF00651">
    <property type="entry name" value="BTB"/>
    <property type="match status" value="1"/>
</dbReference>
<organism evidence="3 4">
    <name type="scientific">Teladorsagia circumcincta</name>
    <name type="common">Brown stomach worm</name>
    <name type="synonym">Ostertagia circumcincta</name>
    <dbReference type="NCBI Taxonomy" id="45464"/>
    <lineage>
        <taxon>Eukaryota</taxon>
        <taxon>Metazoa</taxon>
        <taxon>Ecdysozoa</taxon>
        <taxon>Nematoda</taxon>
        <taxon>Chromadorea</taxon>
        <taxon>Rhabditida</taxon>
        <taxon>Rhabditina</taxon>
        <taxon>Rhabditomorpha</taxon>
        <taxon>Strongyloidea</taxon>
        <taxon>Trichostrongylidae</taxon>
        <taxon>Teladorsagia</taxon>
    </lineage>
</organism>
<feature type="domain" description="BTB" evidence="2">
    <location>
        <begin position="114"/>
        <end position="172"/>
    </location>
</feature>
<feature type="compositionally biased region" description="Polar residues" evidence="1">
    <location>
        <begin position="36"/>
        <end position="46"/>
    </location>
</feature>
<dbReference type="EMBL" id="KZ356216">
    <property type="protein sequence ID" value="PIO60066.1"/>
    <property type="molecule type" value="Genomic_DNA"/>
</dbReference>
<sequence length="238" mass="26740">LPDTLVSSLYSPQNYNRQYNPYGTMSSALTNSHNYDAYSNDSNGSTGLLPPITEDSVKPPIARERSKSPLARVWFADTPTPPSSRRKLKSALWRIGANVKLVIRKKDGERFVERNTETIPDVSAEDFLELLNVVYPSQKPVTVENVETLLKLGDRYAFECVLVKCENFLITSKADEIDVFTRLEWASKYAMADLQDHCVSKLTNAAAVGAVKKTLLYGSLSHETRKLLLELMLKFSNM</sequence>
<dbReference type="InterPro" id="IPR000210">
    <property type="entry name" value="BTB/POZ_dom"/>
</dbReference>
<accession>A0A2G9TPY5</accession>
<reference evidence="3 4" key="1">
    <citation type="submission" date="2015-09" db="EMBL/GenBank/DDBJ databases">
        <title>Draft genome of the parasitic nematode Teladorsagia circumcincta isolate WARC Sus (inbred).</title>
        <authorList>
            <person name="Mitreva M."/>
        </authorList>
    </citation>
    <scope>NUCLEOTIDE SEQUENCE [LARGE SCALE GENOMIC DNA]</scope>
    <source>
        <strain evidence="3 4">S</strain>
    </source>
</reference>
<evidence type="ECO:0000256" key="1">
    <source>
        <dbReference type="SAM" id="MobiDB-lite"/>
    </source>
</evidence>
<evidence type="ECO:0000313" key="4">
    <source>
        <dbReference type="Proteomes" id="UP000230423"/>
    </source>
</evidence>